<dbReference type="KEGG" id="care:LT85_0478"/>
<feature type="compositionally biased region" description="Gly residues" evidence="4">
    <location>
        <begin position="226"/>
        <end position="236"/>
    </location>
</feature>
<dbReference type="HOGENOM" id="CLU_015882_0_0_4"/>
<dbReference type="GO" id="GO:0009297">
    <property type="term" value="P:pilus assembly"/>
    <property type="evidence" value="ECO:0007669"/>
    <property type="project" value="InterPro"/>
</dbReference>
<evidence type="ECO:0000256" key="5">
    <source>
        <dbReference type="SAM" id="SignalP"/>
    </source>
</evidence>
<dbReference type="PANTHER" id="PTHR30332:SF24">
    <property type="entry name" value="SECRETIN GSPD-RELATED"/>
    <property type="match status" value="1"/>
</dbReference>
<feature type="chain" id="PRO_5001974003" evidence="5">
    <location>
        <begin position="22"/>
        <end position="551"/>
    </location>
</feature>
<comment type="subcellular location">
    <subcellularLocation>
        <location evidence="1">Membrane</location>
    </subcellularLocation>
</comment>
<evidence type="ECO:0000256" key="4">
    <source>
        <dbReference type="SAM" id="MobiDB-lite"/>
    </source>
</evidence>
<dbReference type="RefSeq" id="WP_253273649.1">
    <property type="nucleotide sequence ID" value="NZ_CP009962.1"/>
</dbReference>
<feature type="domain" description="Type II/III secretion system secretin-like" evidence="6">
    <location>
        <begin position="379"/>
        <end position="519"/>
    </location>
</feature>
<sequence length="551" mass="57447">MMQIKLCAMLAAAALMCGCSGLTEKLDSGSIDAGARAGRLAKQVGHASPVAGNQPSVTHDAGIWLGNTAVKLDRSLLPPIFYEPTVFDRTVYSLAELAERISLRSGIPVKVMPDALLAATGRLQASGTAGAANPTVVVDGMPPPGVFTSGGNVGGSNQQHQGMHIVYSGNFKNFLDSVTTRYGIFWKYSGGTIQFFYTDIRTFQIKAIPGDSAVSASVNSGSVTGDSGGGGGGSGNGTSNSNNTQTTAVKSQLAVYPSIEKSVTAMLSASGKVVSSPATGTITVVDTPDTLERIASFIEGENKSLSQQVMLNVTVLAVTVNDGDNYGINWSLVYGDLFRNFGIKNVLSTAVTNSSTEFSAGILNTSGSKLAGSKLVIDALSSQGRVRRETSASVVTLNNQPVPLQVAKQTSYLKSSTTTLASNVGATSSLNPGVVTSGFNMTILPHVLNNGTVMLQFSVDISALRRIGEVKSGDGGNLIQTPEVDTRNFLQRVSMKSNQTLIISGFEQTDDNLDRQGVGKANNYLFGGGFNAQANKEVIVILVTPIMMDGA</sequence>
<evidence type="ECO:0000259" key="7">
    <source>
        <dbReference type="Pfam" id="PF07655"/>
    </source>
</evidence>
<dbReference type="AlphaFoldDB" id="A0A0A1F4J3"/>
<keyword evidence="2 5" id="KW-0732">Signal</keyword>
<dbReference type="PANTHER" id="PTHR30332">
    <property type="entry name" value="PROBABLE GENERAL SECRETION PATHWAY PROTEIN D"/>
    <property type="match status" value="1"/>
</dbReference>
<organism evidence="8 9">
    <name type="scientific">Collimonas arenae</name>
    <dbReference type="NCBI Taxonomy" id="279058"/>
    <lineage>
        <taxon>Bacteria</taxon>
        <taxon>Pseudomonadati</taxon>
        <taxon>Pseudomonadota</taxon>
        <taxon>Betaproteobacteria</taxon>
        <taxon>Burkholderiales</taxon>
        <taxon>Oxalobacteraceae</taxon>
        <taxon>Collimonas</taxon>
    </lineage>
</organism>
<dbReference type="InterPro" id="IPR013359">
    <property type="entry name" value="Pilus_4B_PilN"/>
</dbReference>
<keyword evidence="3" id="KW-0472">Membrane</keyword>
<dbReference type="Pfam" id="PF07655">
    <property type="entry name" value="Secretin_N_2"/>
    <property type="match status" value="1"/>
</dbReference>
<keyword evidence="9" id="KW-1185">Reference proteome</keyword>
<feature type="domain" description="Secretin N-terminal" evidence="7">
    <location>
        <begin position="201"/>
        <end position="279"/>
    </location>
</feature>
<dbReference type="GO" id="GO:0009306">
    <property type="term" value="P:protein secretion"/>
    <property type="evidence" value="ECO:0007669"/>
    <property type="project" value="InterPro"/>
</dbReference>
<dbReference type="InterPro" id="IPR004846">
    <property type="entry name" value="T2SS/T3SS_dom"/>
</dbReference>
<dbReference type="EMBL" id="CP009962">
    <property type="protein sequence ID" value="AIY39638.1"/>
    <property type="molecule type" value="Genomic_DNA"/>
</dbReference>
<dbReference type="InterPro" id="IPR050810">
    <property type="entry name" value="Bact_Secretion_Sys_Channel"/>
</dbReference>
<proteinExistence type="predicted"/>
<dbReference type="NCBIfam" id="TIGR02520">
    <property type="entry name" value="pilus_B_mal_scr"/>
    <property type="match status" value="1"/>
</dbReference>
<keyword evidence="8" id="KW-0449">Lipoprotein</keyword>
<accession>A0A0A1F4J3</accession>
<gene>
    <name evidence="8" type="ORF">LT85_0478</name>
</gene>
<evidence type="ECO:0000313" key="8">
    <source>
        <dbReference type="EMBL" id="AIY39638.1"/>
    </source>
</evidence>
<dbReference type="Proteomes" id="UP000030302">
    <property type="component" value="Chromosome"/>
</dbReference>
<evidence type="ECO:0000256" key="3">
    <source>
        <dbReference type="ARBA" id="ARBA00023136"/>
    </source>
</evidence>
<dbReference type="STRING" id="279058.LT85_0478"/>
<dbReference type="Pfam" id="PF00263">
    <property type="entry name" value="Secretin"/>
    <property type="match status" value="1"/>
</dbReference>
<feature type="signal peptide" evidence="5">
    <location>
        <begin position="1"/>
        <end position="21"/>
    </location>
</feature>
<dbReference type="InterPro" id="IPR011514">
    <property type="entry name" value="Secretin_N_2"/>
</dbReference>
<dbReference type="PROSITE" id="PS51257">
    <property type="entry name" value="PROKAR_LIPOPROTEIN"/>
    <property type="match status" value="1"/>
</dbReference>
<protein>
    <submittedName>
        <fullName evidence="8">Lipoprotein</fullName>
    </submittedName>
</protein>
<evidence type="ECO:0000256" key="2">
    <source>
        <dbReference type="ARBA" id="ARBA00022729"/>
    </source>
</evidence>
<evidence type="ECO:0000259" key="6">
    <source>
        <dbReference type="Pfam" id="PF00263"/>
    </source>
</evidence>
<dbReference type="GO" id="GO:0019867">
    <property type="term" value="C:outer membrane"/>
    <property type="evidence" value="ECO:0007669"/>
    <property type="project" value="InterPro"/>
</dbReference>
<reference evidence="9" key="1">
    <citation type="journal article" date="2014" name="Soil Biol. Biochem.">
        <title>Structure and function of bacterial communities in ageing soils: Insights from the Mendocino ecological staircase.</title>
        <authorList>
            <person name="Uroz S."/>
            <person name="Tech J.J."/>
            <person name="Sawaya N.A."/>
            <person name="Frey-Klett P."/>
            <person name="Leveau J.H.J."/>
        </authorList>
    </citation>
    <scope>NUCLEOTIDE SEQUENCE [LARGE SCALE GENOMIC DNA]</scope>
    <source>
        <strain evidence="9">Cal35</strain>
    </source>
</reference>
<name>A0A0A1F4J3_9BURK</name>
<feature type="region of interest" description="Disordered" evidence="4">
    <location>
        <begin position="224"/>
        <end position="244"/>
    </location>
</feature>
<evidence type="ECO:0000313" key="9">
    <source>
        <dbReference type="Proteomes" id="UP000030302"/>
    </source>
</evidence>
<evidence type="ECO:0000256" key="1">
    <source>
        <dbReference type="ARBA" id="ARBA00004370"/>
    </source>
</evidence>